<evidence type="ECO:0000313" key="2">
    <source>
        <dbReference type="Proteomes" id="UP000266861"/>
    </source>
</evidence>
<dbReference type="EMBL" id="PQFF01000268">
    <property type="protein sequence ID" value="RHZ68697.1"/>
    <property type="molecule type" value="Genomic_DNA"/>
</dbReference>
<gene>
    <name evidence="1" type="ORF">Glove_294g45</name>
</gene>
<protein>
    <submittedName>
        <fullName evidence="1">Uncharacterized protein</fullName>
    </submittedName>
</protein>
<organism evidence="1 2">
    <name type="scientific">Diversispora epigaea</name>
    <dbReference type="NCBI Taxonomy" id="1348612"/>
    <lineage>
        <taxon>Eukaryota</taxon>
        <taxon>Fungi</taxon>
        <taxon>Fungi incertae sedis</taxon>
        <taxon>Mucoromycota</taxon>
        <taxon>Glomeromycotina</taxon>
        <taxon>Glomeromycetes</taxon>
        <taxon>Diversisporales</taxon>
        <taxon>Diversisporaceae</taxon>
        <taxon>Diversispora</taxon>
    </lineage>
</organism>
<proteinExistence type="predicted"/>
<dbReference type="AlphaFoldDB" id="A0A397I117"/>
<dbReference type="Proteomes" id="UP000266861">
    <property type="component" value="Unassembled WGS sequence"/>
</dbReference>
<sequence>MPLGVSDTTEYINGVSTYVLRIYGTLINGQKARVDIMGIKPFFDVVVPDGKSLAIFKRELVKIISKTLKGFGIEAVRNVNLEMASDDLNCQDYYRQIAHEKRLLFSNWATPRYFEYL</sequence>
<accession>A0A397I117</accession>
<comment type="caution">
    <text evidence="1">The sequence shown here is derived from an EMBL/GenBank/DDBJ whole genome shotgun (WGS) entry which is preliminary data.</text>
</comment>
<reference evidence="1 2" key="1">
    <citation type="submission" date="2018-08" db="EMBL/GenBank/DDBJ databases">
        <title>Genome and evolution of the arbuscular mycorrhizal fungus Diversispora epigaea (formerly Glomus versiforme) and its bacterial endosymbionts.</title>
        <authorList>
            <person name="Sun X."/>
            <person name="Fei Z."/>
            <person name="Harrison M."/>
        </authorList>
    </citation>
    <scope>NUCLEOTIDE SEQUENCE [LARGE SCALE GENOMIC DNA]</scope>
    <source>
        <strain evidence="1 2">IT104</strain>
    </source>
</reference>
<keyword evidence="2" id="KW-1185">Reference proteome</keyword>
<dbReference type="STRING" id="1348612.A0A397I117"/>
<dbReference type="OrthoDB" id="2393851at2759"/>
<name>A0A397I117_9GLOM</name>
<evidence type="ECO:0000313" key="1">
    <source>
        <dbReference type="EMBL" id="RHZ68697.1"/>
    </source>
</evidence>